<sequence length="432" mass="47283">MIFSIPNGYSSEVFSLDKGSAKTIRVKRNIKTVFISNPKIADYKVIDENKVVIYGVDVGDASVIVYDRSGNELYNAELIVNKSLRLLKQTIVARYPDEEISIMNIGEQVVLDGLVSSDEIKNSIYDAVGTMLKKERITSVIKIHDKNEGDVNGLEYSAKNTYVGIINNLKVLSTNQINVKLTVAEVSSSFLTKLGVKYSDAFSTDTAGTIVQSVLDFTAKDIVAIISAKGDDKIGQVLAEPNLSVISGENASFLVGGEIPLAVRDRDGIKIIYKEYGVKLSMVAKVTDSDNIRLTLMPEVSSLDESFTQNNAFASLPSLKTRRAQTTVQLQDGQSFVLAGLLTTEEMESLSRVPVLGDIPLLGALFSHTESNKVKTELIIVATVNLVTPVKSEKIKLPSYRSTNDLKRLFRINFTSEDSKELESTIESGGFN</sequence>
<evidence type="ECO:0000259" key="2">
    <source>
        <dbReference type="Pfam" id="PF00263"/>
    </source>
</evidence>
<dbReference type="InterPro" id="IPR004846">
    <property type="entry name" value="T2SS/T3SS_dom"/>
</dbReference>
<dbReference type="Pfam" id="PF13629">
    <property type="entry name" value="T2SS-T3SS_pil_N"/>
    <property type="match status" value="1"/>
</dbReference>
<comment type="similarity">
    <text evidence="1">Belongs to the bacterial secretin family.</text>
</comment>
<comment type="caution">
    <text evidence="4">The sequence shown here is derived from an EMBL/GenBank/DDBJ whole genome shotgun (WGS) entry which is preliminary data.</text>
</comment>
<evidence type="ECO:0000259" key="3">
    <source>
        <dbReference type="Pfam" id="PF13629"/>
    </source>
</evidence>
<dbReference type="GO" id="GO:0015627">
    <property type="term" value="C:type II protein secretion system complex"/>
    <property type="evidence" value="ECO:0007669"/>
    <property type="project" value="TreeGrafter"/>
</dbReference>
<feature type="domain" description="Pilus formation protein N-terminal" evidence="3">
    <location>
        <begin position="12"/>
        <end position="80"/>
    </location>
</feature>
<organism evidence="4 5">
    <name type="scientific">Photobacterium sanguinicancri</name>
    <dbReference type="NCBI Taxonomy" id="875932"/>
    <lineage>
        <taxon>Bacteria</taxon>
        <taxon>Pseudomonadati</taxon>
        <taxon>Pseudomonadota</taxon>
        <taxon>Gammaproteobacteria</taxon>
        <taxon>Vibrionales</taxon>
        <taxon>Vibrionaceae</taxon>
        <taxon>Photobacterium</taxon>
    </lineage>
</organism>
<dbReference type="Proteomes" id="UP001170624">
    <property type="component" value="Unassembled WGS sequence"/>
</dbReference>
<reference evidence="4" key="1">
    <citation type="submission" date="2023-07" db="EMBL/GenBank/DDBJ databases">
        <title>Genome content predicts the carbon catabolic preferences of heterotrophic bacteria.</title>
        <authorList>
            <person name="Gralka M."/>
        </authorList>
    </citation>
    <scope>NUCLEOTIDE SEQUENCE</scope>
    <source>
        <strain evidence="4">G2M05</strain>
    </source>
</reference>
<dbReference type="PANTHER" id="PTHR30332:SF17">
    <property type="entry name" value="TYPE IV PILIATION SYSTEM PROTEIN DR_0774-RELATED"/>
    <property type="match status" value="1"/>
</dbReference>
<dbReference type="PANTHER" id="PTHR30332">
    <property type="entry name" value="PROBABLE GENERAL SECRETION PATHWAY PROTEIN D"/>
    <property type="match status" value="1"/>
</dbReference>
<accession>A0AAW7Y3G3</accession>
<dbReference type="EMBL" id="JAUOPU010000008">
    <property type="protein sequence ID" value="MDO6542896.1"/>
    <property type="molecule type" value="Genomic_DNA"/>
</dbReference>
<protein>
    <submittedName>
        <fullName evidence="4">Pilus assembly protein N-terminal domain-containing protein</fullName>
    </submittedName>
</protein>
<evidence type="ECO:0000256" key="1">
    <source>
        <dbReference type="RuleBase" id="RU004003"/>
    </source>
</evidence>
<name>A0AAW7Y3G3_9GAMM</name>
<dbReference type="InterPro" id="IPR032789">
    <property type="entry name" value="T2SS-T3SS_pil_N"/>
</dbReference>
<dbReference type="GO" id="GO:0009306">
    <property type="term" value="P:protein secretion"/>
    <property type="evidence" value="ECO:0007669"/>
    <property type="project" value="InterPro"/>
</dbReference>
<dbReference type="AlphaFoldDB" id="A0AAW7Y3G3"/>
<dbReference type="InterPro" id="IPR001775">
    <property type="entry name" value="GspD/PilQ"/>
</dbReference>
<feature type="domain" description="Type II/III secretion system secretin-like" evidence="2">
    <location>
        <begin position="235"/>
        <end position="387"/>
    </location>
</feature>
<evidence type="ECO:0000313" key="4">
    <source>
        <dbReference type="EMBL" id="MDO6542896.1"/>
    </source>
</evidence>
<proteinExistence type="inferred from homology"/>
<evidence type="ECO:0000313" key="5">
    <source>
        <dbReference type="Proteomes" id="UP001170624"/>
    </source>
</evidence>
<dbReference type="Pfam" id="PF00263">
    <property type="entry name" value="Secretin"/>
    <property type="match status" value="1"/>
</dbReference>
<dbReference type="PRINTS" id="PR00811">
    <property type="entry name" value="BCTERIALGSPD"/>
</dbReference>
<dbReference type="InterPro" id="IPR050810">
    <property type="entry name" value="Bact_Secretion_Sys_Channel"/>
</dbReference>
<gene>
    <name evidence="4" type="ORF">Q4568_10145</name>
</gene>